<dbReference type="OrthoDB" id="24645at2759"/>
<feature type="compositionally biased region" description="Basic residues" evidence="1">
    <location>
        <begin position="159"/>
        <end position="168"/>
    </location>
</feature>
<proteinExistence type="predicted"/>
<evidence type="ECO:0000313" key="3">
    <source>
        <dbReference type="EMBL" id="NXR94029.1"/>
    </source>
</evidence>
<dbReference type="InterPro" id="IPR048749">
    <property type="entry name" value="SLX1_C"/>
</dbReference>
<feature type="domain" description="Structure-specific endonuclease subunit SLX1 C-terminal" evidence="2">
    <location>
        <begin position="96"/>
        <end position="145"/>
    </location>
</feature>
<keyword evidence="3" id="KW-0255">Endonuclease</keyword>
<sequence>FEWAWQHPNSSRCLLAPPTRHPREQPISFALRLLPRLLRAPPWSRLPLKICWLRPPHPALELAPPPHMVEEEGAGLPRLKRKKGRSQEVEAEDCGCGLCGEAQATPLLRCPHPQCKMAAHPPCLARLFLAPEPMQLLPVGGACPRPPRSAGPRSGVGSNRRRRRYPRKAPKDPQRPLVAALIFFPKIFIFERIFGAISADFGSGTHALGRGVDEGAVEAGGLWVQGQHQLILVEQSLGIRLGVGFPLGQGDDAAAAQGVAPFFGMKKGGFGKSGVLWGE</sequence>
<evidence type="ECO:0000313" key="4">
    <source>
        <dbReference type="Proteomes" id="UP000574191"/>
    </source>
</evidence>
<name>A0A7L2QAZ0_9PASS</name>
<keyword evidence="3" id="KW-0378">Hydrolase</keyword>
<protein>
    <submittedName>
        <fullName evidence="3">SLX1 endonuclease</fullName>
    </submittedName>
</protein>
<dbReference type="Pfam" id="PF21202">
    <property type="entry name" value="SLX1_C"/>
    <property type="match status" value="1"/>
</dbReference>
<reference evidence="3 4" key="1">
    <citation type="submission" date="2019-09" db="EMBL/GenBank/DDBJ databases">
        <title>Bird 10,000 Genomes (B10K) Project - Family phase.</title>
        <authorList>
            <person name="Zhang G."/>
        </authorList>
    </citation>
    <scope>NUCLEOTIDE SEQUENCE [LARGE SCALE GENOMIC DNA]</scope>
    <source>
        <strain evidence="3">B10K-DU-002-83</strain>
    </source>
</reference>
<feature type="region of interest" description="Disordered" evidence="1">
    <location>
        <begin position="139"/>
        <end position="172"/>
    </location>
</feature>
<feature type="non-terminal residue" evidence="3">
    <location>
        <position position="1"/>
    </location>
</feature>
<dbReference type="AlphaFoldDB" id="A0A7L2QAZ0"/>
<dbReference type="GO" id="GO:0008821">
    <property type="term" value="F:crossover junction DNA endonuclease activity"/>
    <property type="evidence" value="ECO:0007669"/>
    <property type="project" value="TreeGrafter"/>
</dbReference>
<dbReference type="InterPro" id="IPR013083">
    <property type="entry name" value="Znf_RING/FYVE/PHD"/>
</dbReference>
<organism evidence="3 4">
    <name type="scientific">Hypocryptadius cinnamomeus</name>
    <dbReference type="NCBI Taxonomy" id="589841"/>
    <lineage>
        <taxon>Eukaryota</taxon>
        <taxon>Metazoa</taxon>
        <taxon>Chordata</taxon>
        <taxon>Craniata</taxon>
        <taxon>Vertebrata</taxon>
        <taxon>Euteleostomi</taxon>
        <taxon>Archelosauria</taxon>
        <taxon>Archosauria</taxon>
        <taxon>Dinosauria</taxon>
        <taxon>Saurischia</taxon>
        <taxon>Theropoda</taxon>
        <taxon>Coelurosauria</taxon>
        <taxon>Aves</taxon>
        <taxon>Neognathae</taxon>
        <taxon>Neoaves</taxon>
        <taxon>Telluraves</taxon>
        <taxon>Australaves</taxon>
        <taxon>Passeriformes</taxon>
        <taxon>Sylvioidea</taxon>
        <taxon>Zosteropidae</taxon>
        <taxon>Hypocryptadius</taxon>
    </lineage>
</organism>
<dbReference type="InterPro" id="IPR050381">
    <property type="entry name" value="SLX1_endonuclease"/>
</dbReference>
<dbReference type="GO" id="GO:0033557">
    <property type="term" value="C:Slx1-Slx4 complex"/>
    <property type="evidence" value="ECO:0007669"/>
    <property type="project" value="TreeGrafter"/>
</dbReference>
<evidence type="ECO:0000256" key="1">
    <source>
        <dbReference type="SAM" id="MobiDB-lite"/>
    </source>
</evidence>
<dbReference type="GO" id="GO:0017108">
    <property type="term" value="F:5'-flap endonuclease activity"/>
    <property type="evidence" value="ECO:0007669"/>
    <property type="project" value="TreeGrafter"/>
</dbReference>
<dbReference type="Gene3D" id="3.30.40.10">
    <property type="entry name" value="Zinc/RING finger domain, C3HC4 (zinc finger)"/>
    <property type="match status" value="1"/>
</dbReference>
<gene>
    <name evidence="3" type="primary">Slx1b</name>
    <name evidence="3" type="ORF">HYPCIN_R03494</name>
</gene>
<dbReference type="PANTHER" id="PTHR20208">
    <property type="entry name" value="STRUCTURE-SPECIFIC ENDONUCLEASE SUBUNIT SLX1"/>
    <property type="match status" value="1"/>
</dbReference>
<accession>A0A7L2QAZ0</accession>
<comment type="caution">
    <text evidence="3">The sequence shown here is derived from an EMBL/GenBank/DDBJ whole genome shotgun (WGS) entry which is preliminary data.</text>
</comment>
<keyword evidence="3" id="KW-0540">Nuclease</keyword>
<dbReference type="EMBL" id="VYZP01063045">
    <property type="protein sequence ID" value="NXR94029.1"/>
    <property type="molecule type" value="Genomic_DNA"/>
</dbReference>
<dbReference type="PANTHER" id="PTHR20208:SF10">
    <property type="entry name" value="STRUCTURE-SPECIFIC ENDONUCLEASE SUBUNIT SLX1"/>
    <property type="match status" value="1"/>
</dbReference>
<feature type="non-terminal residue" evidence="3">
    <location>
        <position position="279"/>
    </location>
</feature>
<evidence type="ECO:0000259" key="2">
    <source>
        <dbReference type="Pfam" id="PF21202"/>
    </source>
</evidence>
<dbReference type="GO" id="GO:0000724">
    <property type="term" value="P:double-strand break repair via homologous recombination"/>
    <property type="evidence" value="ECO:0007669"/>
    <property type="project" value="TreeGrafter"/>
</dbReference>
<keyword evidence="4" id="KW-1185">Reference proteome</keyword>
<dbReference type="Proteomes" id="UP000574191">
    <property type="component" value="Unassembled WGS sequence"/>
</dbReference>